<protein>
    <submittedName>
        <fullName evidence="4">Alpha/beta-hydrolase</fullName>
    </submittedName>
</protein>
<dbReference type="InterPro" id="IPR029058">
    <property type="entry name" value="AB_hydrolase_fold"/>
</dbReference>
<dbReference type="OrthoDB" id="408373at2759"/>
<dbReference type="Gene3D" id="3.40.50.1820">
    <property type="entry name" value="alpha/beta hydrolase"/>
    <property type="match status" value="1"/>
</dbReference>
<dbReference type="AlphaFoldDB" id="A0A6A6REL3"/>
<evidence type="ECO:0000256" key="2">
    <source>
        <dbReference type="ARBA" id="ARBA00038334"/>
    </source>
</evidence>
<keyword evidence="5" id="KW-1185">Reference proteome</keyword>
<comment type="similarity">
    <text evidence="2">Belongs to the AB hydrolase superfamily. Epoxide hydrolase family.</text>
</comment>
<evidence type="ECO:0000313" key="5">
    <source>
        <dbReference type="Proteomes" id="UP000799750"/>
    </source>
</evidence>
<reference evidence="4" key="1">
    <citation type="journal article" date="2020" name="Stud. Mycol.">
        <title>101 Dothideomycetes genomes: a test case for predicting lifestyles and emergence of pathogens.</title>
        <authorList>
            <person name="Haridas S."/>
            <person name="Albert R."/>
            <person name="Binder M."/>
            <person name="Bloem J."/>
            <person name="Labutti K."/>
            <person name="Salamov A."/>
            <person name="Andreopoulos B."/>
            <person name="Baker S."/>
            <person name="Barry K."/>
            <person name="Bills G."/>
            <person name="Bluhm B."/>
            <person name="Cannon C."/>
            <person name="Castanera R."/>
            <person name="Culley D."/>
            <person name="Daum C."/>
            <person name="Ezra D."/>
            <person name="Gonzalez J."/>
            <person name="Henrissat B."/>
            <person name="Kuo A."/>
            <person name="Liang C."/>
            <person name="Lipzen A."/>
            <person name="Lutzoni F."/>
            <person name="Magnuson J."/>
            <person name="Mondo S."/>
            <person name="Nolan M."/>
            <person name="Ohm R."/>
            <person name="Pangilinan J."/>
            <person name="Park H.-J."/>
            <person name="Ramirez L."/>
            <person name="Alfaro M."/>
            <person name="Sun H."/>
            <person name="Tritt A."/>
            <person name="Yoshinaga Y."/>
            <person name="Zwiers L.-H."/>
            <person name="Turgeon B."/>
            <person name="Goodwin S."/>
            <person name="Spatafora J."/>
            <person name="Crous P."/>
            <person name="Grigoriev I."/>
        </authorList>
    </citation>
    <scope>NUCLEOTIDE SEQUENCE</scope>
    <source>
        <strain evidence="4">CBS 269.34</strain>
    </source>
</reference>
<dbReference type="InterPro" id="IPR000073">
    <property type="entry name" value="AB_hydrolase_1"/>
</dbReference>
<feature type="non-terminal residue" evidence="4">
    <location>
        <position position="1"/>
    </location>
</feature>
<organism evidence="4 5">
    <name type="scientific">Lophium mytilinum</name>
    <dbReference type="NCBI Taxonomy" id="390894"/>
    <lineage>
        <taxon>Eukaryota</taxon>
        <taxon>Fungi</taxon>
        <taxon>Dikarya</taxon>
        <taxon>Ascomycota</taxon>
        <taxon>Pezizomycotina</taxon>
        <taxon>Dothideomycetes</taxon>
        <taxon>Pleosporomycetidae</taxon>
        <taxon>Mytilinidiales</taxon>
        <taxon>Mytilinidiaceae</taxon>
        <taxon>Lophium</taxon>
    </lineage>
</organism>
<feature type="domain" description="AB hydrolase-1" evidence="3">
    <location>
        <begin position="3"/>
        <end position="99"/>
    </location>
</feature>
<feature type="non-terminal residue" evidence="4">
    <location>
        <position position="262"/>
    </location>
</feature>
<evidence type="ECO:0000313" key="4">
    <source>
        <dbReference type="EMBL" id="KAF2502180.1"/>
    </source>
</evidence>
<proteinExistence type="inferred from homology"/>
<dbReference type="SUPFAM" id="SSF53474">
    <property type="entry name" value="alpha/beta-Hydrolases"/>
    <property type="match status" value="1"/>
</dbReference>
<accession>A0A6A6REL3</accession>
<dbReference type="Pfam" id="PF00561">
    <property type="entry name" value="Abhydrolase_1"/>
    <property type="match status" value="1"/>
</dbReference>
<dbReference type="Proteomes" id="UP000799750">
    <property type="component" value="Unassembled WGS sequence"/>
</dbReference>
<evidence type="ECO:0000256" key="1">
    <source>
        <dbReference type="ARBA" id="ARBA00022801"/>
    </source>
</evidence>
<dbReference type="EMBL" id="MU004181">
    <property type="protein sequence ID" value="KAF2502180.1"/>
    <property type="molecule type" value="Genomic_DNA"/>
</dbReference>
<sequence>KGTILLIHGWPQTSHQSCHVITPLTNAGYRLIIPDYRGAGQSSKPASGYNKVTMATDLHTLIRSHLSITSRIHIVGHDIGGMIAYAYATRFAEHVASVVWGECPLPGTSVYEEVKRTDDVFHFLFHRVPDLPEALVAGRERVYLKHFFDKQSFNTAWITKEALDVYASAFEQPGAMRAGFEIYRTFEQDARENREWWKKEGRCGVPALGLFGGEFLLQELAGGMMGEGHEEGKWSVRVVEGSGHYVAEEAPEGFVREVLGFV</sequence>
<dbReference type="PANTHER" id="PTHR43329">
    <property type="entry name" value="EPOXIDE HYDROLASE"/>
    <property type="match status" value="1"/>
</dbReference>
<keyword evidence="1 4" id="KW-0378">Hydrolase</keyword>
<evidence type="ECO:0000259" key="3">
    <source>
        <dbReference type="Pfam" id="PF00561"/>
    </source>
</evidence>
<dbReference type="InterPro" id="IPR000639">
    <property type="entry name" value="Epox_hydrolase-like"/>
</dbReference>
<gene>
    <name evidence="4" type="ORF">BU16DRAFT_428606</name>
</gene>
<dbReference type="PRINTS" id="PR00412">
    <property type="entry name" value="EPOXHYDRLASE"/>
</dbReference>
<name>A0A6A6REL3_9PEZI</name>
<dbReference type="GO" id="GO:0016787">
    <property type="term" value="F:hydrolase activity"/>
    <property type="evidence" value="ECO:0007669"/>
    <property type="project" value="UniProtKB-KW"/>
</dbReference>